<dbReference type="EMBL" id="UYRU01057663">
    <property type="protein sequence ID" value="VDN13881.1"/>
    <property type="molecule type" value="Genomic_DNA"/>
</dbReference>
<dbReference type="AlphaFoldDB" id="A0A3P7M6Z2"/>
<evidence type="ECO:0000313" key="3">
    <source>
        <dbReference type="Proteomes" id="UP000281553"/>
    </source>
</evidence>
<evidence type="ECO:0000256" key="1">
    <source>
        <dbReference type="SAM" id="Phobius"/>
    </source>
</evidence>
<name>A0A3P7M6Z2_DIBLA</name>
<feature type="transmembrane region" description="Helical" evidence="1">
    <location>
        <begin position="142"/>
        <end position="164"/>
    </location>
</feature>
<keyword evidence="1" id="KW-1133">Transmembrane helix</keyword>
<evidence type="ECO:0000313" key="2">
    <source>
        <dbReference type="EMBL" id="VDN13881.1"/>
    </source>
</evidence>
<dbReference type="Proteomes" id="UP000281553">
    <property type="component" value="Unassembled WGS sequence"/>
</dbReference>
<keyword evidence="1" id="KW-0472">Membrane</keyword>
<protein>
    <submittedName>
        <fullName evidence="2">Uncharacterized protein</fullName>
    </submittedName>
</protein>
<keyword evidence="3" id="KW-1185">Reference proteome</keyword>
<organism evidence="2 3">
    <name type="scientific">Dibothriocephalus latus</name>
    <name type="common">Fish tapeworm</name>
    <name type="synonym">Diphyllobothrium latum</name>
    <dbReference type="NCBI Taxonomy" id="60516"/>
    <lineage>
        <taxon>Eukaryota</taxon>
        <taxon>Metazoa</taxon>
        <taxon>Spiralia</taxon>
        <taxon>Lophotrochozoa</taxon>
        <taxon>Platyhelminthes</taxon>
        <taxon>Cestoda</taxon>
        <taxon>Eucestoda</taxon>
        <taxon>Diphyllobothriidea</taxon>
        <taxon>Diphyllobothriidae</taxon>
        <taxon>Dibothriocephalus</taxon>
    </lineage>
</organism>
<dbReference type="OrthoDB" id="755951at2759"/>
<proteinExistence type="predicted"/>
<accession>A0A3P7M6Z2</accession>
<gene>
    <name evidence="2" type="ORF">DILT_LOCUS9712</name>
</gene>
<reference evidence="2 3" key="1">
    <citation type="submission" date="2018-11" db="EMBL/GenBank/DDBJ databases">
        <authorList>
            <consortium name="Pathogen Informatics"/>
        </authorList>
    </citation>
    <scope>NUCLEOTIDE SEQUENCE [LARGE SCALE GENOMIC DNA]</scope>
</reference>
<sequence>MGGEIDSVVDADMPCGNCTSHLESDVVKFLLSLSGPIPTQGYTPIGGREWRVSHVVARLLMGLTGKRHEKCPPAEEYGAYTYMYGFFNGSQWCYQSLIDASTSFFFLDGNRVAAPGWARSSTFENTRYVRMYRSASDSLDNWSIALGTILTLCTAVVGIVAQVYNKQLFPRQHDPSHQALTCSFSSVSA</sequence>
<keyword evidence="1" id="KW-0812">Transmembrane</keyword>